<proteinExistence type="predicted"/>
<sequence>MKGRVLNMQEENICPLCQCENHCRVATINDCWCKVLPVPEGLIKQLPEGVKNKRCICQRCVEQYLNQQKPVNS</sequence>
<reference evidence="1 2" key="1">
    <citation type="submission" date="2019-01" db="EMBL/GenBank/DDBJ databases">
        <title>Litorilituus lipolytica sp. nov., isolated from intertidal sand of the Yellow Sea in China.</title>
        <authorList>
            <person name="Liu A."/>
        </authorList>
    </citation>
    <scope>NUCLEOTIDE SEQUENCE [LARGE SCALE GENOMIC DNA]</scope>
    <source>
        <strain evidence="1 2">RZ04</strain>
    </source>
</reference>
<keyword evidence="2" id="KW-1185">Reference proteome</keyword>
<organism evidence="1 2">
    <name type="scientific">Litorilituus lipolyticus</name>
    <dbReference type="NCBI Taxonomy" id="2491017"/>
    <lineage>
        <taxon>Bacteria</taxon>
        <taxon>Pseudomonadati</taxon>
        <taxon>Pseudomonadota</taxon>
        <taxon>Gammaproteobacteria</taxon>
        <taxon>Alteromonadales</taxon>
        <taxon>Colwelliaceae</taxon>
        <taxon>Litorilituus</taxon>
    </lineage>
</organism>
<gene>
    <name evidence="1" type="ORF">EPA86_14520</name>
</gene>
<name>A0A502KSP3_9GAMM</name>
<dbReference type="OrthoDB" id="5625686at2"/>
<protein>
    <recommendedName>
        <fullName evidence="3">Cysteine-rich CWC family protein</fullName>
    </recommendedName>
</protein>
<evidence type="ECO:0008006" key="3">
    <source>
        <dbReference type="Google" id="ProtNLM"/>
    </source>
</evidence>
<dbReference type="EMBL" id="SAWY01000036">
    <property type="protein sequence ID" value="TPH13399.1"/>
    <property type="molecule type" value="Genomic_DNA"/>
</dbReference>
<evidence type="ECO:0000313" key="2">
    <source>
        <dbReference type="Proteomes" id="UP000315303"/>
    </source>
</evidence>
<comment type="caution">
    <text evidence="1">The sequence shown here is derived from an EMBL/GenBank/DDBJ whole genome shotgun (WGS) entry which is preliminary data.</text>
</comment>
<evidence type="ECO:0000313" key="1">
    <source>
        <dbReference type="EMBL" id="TPH13399.1"/>
    </source>
</evidence>
<dbReference type="Pfam" id="PF14375">
    <property type="entry name" value="Cys_rich_CWC"/>
    <property type="match status" value="1"/>
</dbReference>
<accession>A0A502KSP3</accession>
<dbReference type="InterPro" id="IPR032720">
    <property type="entry name" value="Cys_rich_CWC"/>
</dbReference>
<dbReference type="AlphaFoldDB" id="A0A502KSP3"/>
<dbReference type="Proteomes" id="UP000315303">
    <property type="component" value="Unassembled WGS sequence"/>
</dbReference>